<dbReference type="STRING" id="2769.R7QML3"/>
<dbReference type="OMA" id="TWSIVDE"/>
<dbReference type="InterPro" id="IPR029045">
    <property type="entry name" value="ClpP/crotonase-like_dom_sf"/>
</dbReference>
<dbReference type="InterPro" id="IPR041489">
    <property type="entry name" value="PDZ_6"/>
</dbReference>
<evidence type="ECO:0000256" key="7">
    <source>
        <dbReference type="ARBA" id="ARBA00060065"/>
    </source>
</evidence>
<dbReference type="EMBL" id="HG002070">
    <property type="protein sequence ID" value="CDF39757.1"/>
    <property type="molecule type" value="Genomic_DNA"/>
</dbReference>
<dbReference type="Pfam" id="PF17820">
    <property type="entry name" value="PDZ_6"/>
    <property type="match status" value="1"/>
</dbReference>
<dbReference type="Gene3D" id="2.30.42.10">
    <property type="match status" value="1"/>
</dbReference>
<evidence type="ECO:0000256" key="5">
    <source>
        <dbReference type="ARBA" id="ARBA00023078"/>
    </source>
</evidence>
<dbReference type="CDD" id="cd06782">
    <property type="entry name" value="cpPDZ_CPP-like"/>
    <property type="match status" value="1"/>
</dbReference>
<dbReference type="SUPFAM" id="SSF50156">
    <property type="entry name" value="PDZ domain-like"/>
    <property type="match status" value="1"/>
</dbReference>
<keyword evidence="4" id="KW-0720">Serine protease</keyword>
<dbReference type="SUPFAM" id="SSF52096">
    <property type="entry name" value="ClpP/crotonase"/>
    <property type="match status" value="1"/>
</dbReference>
<dbReference type="PROSITE" id="PS50106">
    <property type="entry name" value="PDZ"/>
    <property type="match status" value="1"/>
</dbReference>
<dbReference type="PhylomeDB" id="R7QML3"/>
<comment type="similarity">
    <text evidence="1">Belongs to the peptidase S41A family.</text>
</comment>
<evidence type="ECO:0000256" key="4">
    <source>
        <dbReference type="ARBA" id="ARBA00022825"/>
    </source>
</evidence>
<dbReference type="Proteomes" id="UP000012073">
    <property type="component" value="Unassembled WGS sequence"/>
</dbReference>
<evidence type="ECO:0000256" key="9">
    <source>
        <dbReference type="ARBA" id="ARBA00066637"/>
    </source>
</evidence>
<accession>R7QML3</accession>
<organism evidence="11 12">
    <name type="scientific">Chondrus crispus</name>
    <name type="common">Carrageen Irish moss</name>
    <name type="synonym">Polymorpha crispa</name>
    <dbReference type="NCBI Taxonomy" id="2769"/>
    <lineage>
        <taxon>Eukaryota</taxon>
        <taxon>Rhodophyta</taxon>
        <taxon>Florideophyceae</taxon>
        <taxon>Rhodymeniophycidae</taxon>
        <taxon>Gigartinales</taxon>
        <taxon>Gigartinaceae</taxon>
        <taxon>Chondrus</taxon>
    </lineage>
</organism>
<comment type="function">
    <text evidence="7">Protease involved in the C-terminal processing of the chloroplastic D1 protein of photosystem II. This proteolytic processing is necessary to allow the light-driven assembly of the tetranuclear manganese cluster, which is responsible for photosynthetic water oxidation.</text>
</comment>
<evidence type="ECO:0000256" key="1">
    <source>
        <dbReference type="ARBA" id="ARBA00009179"/>
    </source>
</evidence>
<sequence>MAAHHAPPTTLAFSAALPLPRPASCAPTTQSPRNAVPQCSNHLPSPLQMARIARSVTAGALSGALVALTLAAPASALTEPQKLVAEAWRVVDQSYVDRTFNHQDWFSVRMRTVKRAYASVDEGYSAIRDMLALLSDPYTRFLSPQQFTSLTSSATGEVAGVGVELFPTRVDGVLKVTSPVDDSPAGRAGVKSNDVIMLIDGEATDDLSPDEAAQRIRGRPGTSISLTVVHDEGKGTEESFEMVRENLKLKSIKAKWLGPGQLYVKIKQFNSSTASDLKDALQSFTKEDIEKIVLDLRNNPGGYFPAGVDVARLFIKSGTPIVYVVDKNGVQDEIDTVGDGLYTEQPMIVLVNKATASASEILAGALKDNERAKLIGEQTFGKGVVQTISQLSDGSGVAVTIARYETPNHIDINKIGIAPNVKIPCKLDADVKTCLPTEAW</sequence>
<evidence type="ECO:0000256" key="6">
    <source>
        <dbReference type="ARBA" id="ARBA00051784"/>
    </source>
</evidence>
<dbReference type="Gramene" id="CDF39757">
    <property type="protein sequence ID" value="CDF39757"/>
    <property type="gene ID" value="CHC_T00006797001"/>
</dbReference>
<evidence type="ECO:0000256" key="3">
    <source>
        <dbReference type="ARBA" id="ARBA00022801"/>
    </source>
</evidence>
<dbReference type="GO" id="GO:0009579">
    <property type="term" value="C:thylakoid"/>
    <property type="evidence" value="ECO:0007669"/>
    <property type="project" value="UniProtKB-SubCell"/>
</dbReference>
<keyword evidence="3" id="KW-0378">Hydrolase</keyword>
<comment type="catalytic activity">
    <reaction evidence="6">
        <text>The enzyme shows specific recognition of a C-terminal tripeptide, Xaa-Yaa-Zaa, in which Xaa is preferably Ala or Leu, Yaa is preferably Ala or Tyr, and Zaa is preferably Ala, but then cleaves at a variable distance from the C-terminus. A typical cleavage is -Ala-Ala-|-Arg-Ala-Ala-Lys-Glu-Asn-Tyr-Ala-Leu-Ala-Ala.</text>
        <dbReference type="EC" id="3.4.21.102"/>
    </reaction>
</comment>
<dbReference type="GeneID" id="17317717"/>
<dbReference type="RefSeq" id="XP_005710051.1">
    <property type="nucleotide sequence ID" value="XM_005709994.1"/>
</dbReference>
<keyword evidence="12" id="KW-1185">Reference proteome</keyword>
<comment type="subcellular location">
    <subcellularLocation>
        <location evidence="8">Thylakoid</location>
    </subcellularLocation>
</comment>
<evidence type="ECO:0000313" key="11">
    <source>
        <dbReference type="EMBL" id="CDF39757.1"/>
    </source>
</evidence>
<dbReference type="InterPro" id="IPR004447">
    <property type="entry name" value="Peptidase_S41A"/>
</dbReference>
<feature type="domain" description="PDZ" evidence="10">
    <location>
        <begin position="147"/>
        <end position="217"/>
    </location>
</feature>
<evidence type="ECO:0000259" key="10">
    <source>
        <dbReference type="PROSITE" id="PS50106"/>
    </source>
</evidence>
<reference evidence="12" key="1">
    <citation type="journal article" date="2013" name="Proc. Natl. Acad. Sci. U.S.A.">
        <title>Genome structure and metabolic features in the red seaweed Chondrus crispus shed light on evolution of the Archaeplastida.</title>
        <authorList>
            <person name="Collen J."/>
            <person name="Porcel B."/>
            <person name="Carre W."/>
            <person name="Ball S.G."/>
            <person name="Chaparro C."/>
            <person name="Tonon T."/>
            <person name="Barbeyron T."/>
            <person name="Michel G."/>
            <person name="Noel B."/>
            <person name="Valentin K."/>
            <person name="Elias M."/>
            <person name="Artiguenave F."/>
            <person name="Arun A."/>
            <person name="Aury J.M."/>
            <person name="Barbosa-Neto J.F."/>
            <person name="Bothwell J.H."/>
            <person name="Bouget F.Y."/>
            <person name="Brillet L."/>
            <person name="Cabello-Hurtado F."/>
            <person name="Capella-Gutierrez S."/>
            <person name="Charrier B."/>
            <person name="Cladiere L."/>
            <person name="Cock J.M."/>
            <person name="Coelho S.M."/>
            <person name="Colleoni C."/>
            <person name="Czjzek M."/>
            <person name="Da Silva C."/>
            <person name="Delage L."/>
            <person name="Denoeud F."/>
            <person name="Deschamps P."/>
            <person name="Dittami S.M."/>
            <person name="Gabaldon T."/>
            <person name="Gachon C.M."/>
            <person name="Groisillier A."/>
            <person name="Herve C."/>
            <person name="Jabbari K."/>
            <person name="Katinka M."/>
            <person name="Kloareg B."/>
            <person name="Kowalczyk N."/>
            <person name="Labadie K."/>
            <person name="Leblanc C."/>
            <person name="Lopez P.J."/>
            <person name="McLachlan D.H."/>
            <person name="Meslet-Cladiere L."/>
            <person name="Moustafa A."/>
            <person name="Nehr Z."/>
            <person name="Nyvall Collen P."/>
            <person name="Panaud O."/>
            <person name="Partensky F."/>
            <person name="Poulain J."/>
            <person name="Rensing S.A."/>
            <person name="Rousvoal S."/>
            <person name="Samson G."/>
            <person name="Symeonidi A."/>
            <person name="Weissenbach J."/>
            <person name="Zambounis A."/>
            <person name="Wincker P."/>
            <person name="Boyen C."/>
        </authorList>
    </citation>
    <scope>NUCLEOTIDE SEQUENCE [LARGE SCALE GENOMIC DNA]</scope>
    <source>
        <strain evidence="12">cv. Stackhouse</strain>
    </source>
</reference>
<dbReference type="CDD" id="cd07560">
    <property type="entry name" value="Peptidase_S41_CPP"/>
    <property type="match status" value="1"/>
</dbReference>
<dbReference type="AlphaFoldDB" id="R7QML3"/>
<dbReference type="NCBIfam" id="TIGR00225">
    <property type="entry name" value="prc"/>
    <property type="match status" value="1"/>
</dbReference>
<dbReference type="GO" id="GO:0006508">
    <property type="term" value="P:proteolysis"/>
    <property type="evidence" value="ECO:0007669"/>
    <property type="project" value="UniProtKB-KW"/>
</dbReference>
<evidence type="ECO:0000313" key="12">
    <source>
        <dbReference type="Proteomes" id="UP000012073"/>
    </source>
</evidence>
<keyword evidence="5" id="KW-0793">Thylakoid</keyword>
<evidence type="ECO:0000256" key="2">
    <source>
        <dbReference type="ARBA" id="ARBA00022670"/>
    </source>
</evidence>
<proteinExistence type="inferred from homology"/>
<dbReference type="PANTHER" id="PTHR32060">
    <property type="entry name" value="TAIL-SPECIFIC PROTEASE"/>
    <property type="match status" value="1"/>
</dbReference>
<dbReference type="InterPro" id="IPR001478">
    <property type="entry name" value="PDZ"/>
</dbReference>
<dbReference type="Gene3D" id="3.90.226.10">
    <property type="entry name" value="2-enoyl-CoA Hydratase, Chain A, domain 1"/>
    <property type="match status" value="1"/>
</dbReference>
<dbReference type="GO" id="GO:0004252">
    <property type="term" value="F:serine-type endopeptidase activity"/>
    <property type="evidence" value="ECO:0007669"/>
    <property type="project" value="UniProtKB-EC"/>
</dbReference>
<dbReference type="SMART" id="SM00228">
    <property type="entry name" value="PDZ"/>
    <property type="match status" value="1"/>
</dbReference>
<evidence type="ECO:0000256" key="8">
    <source>
        <dbReference type="ARBA" id="ARBA00060385"/>
    </source>
</evidence>
<dbReference type="FunFam" id="3.30.750.44:FF:000002">
    <property type="entry name" value="carboxyl-terminal-processing peptidase 2, chloroplastic"/>
    <property type="match status" value="1"/>
</dbReference>
<dbReference type="InterPro" id="IPR036034">
    <property type="entry name" value="PDZ_sf"/>
</dbReference>
<dbReference type="Gene3D" id="3.30.750.44">
    <property type="match status" value="1"/>
</dbReference>
<dbReference type="EC" id="3.4.21.102" evidence="9"/>
<dbReference type="SMART" id="SM00245">
    <property type="entry name" value="TSPc"/>
    <property type="match status" value="1"/>
</dbReference>
<dbReference type="Pfam" id="PF03572">
    <property type="entry name" value="Peptidase_S41"/>
    <property type="match status" value="1"/>
</dbReference>
<protein>
    <recommendedName>
        <fullName evidence="9">C-terminal processing peptidase</fullName>
        <ecNumber evidence="9">3.4.21.102</ecNumber>
    </recommendedName>
</protein>
<dbReference type="KEGG" id="ccp:CHC_T00006797001"/>
<dbReference type="PANTHER" id="PTHR32060:SF22">
    <property type="entry name" value="CARBOXYL-TERMINAL-PROCESSING PEPTIDASE 3, CHLOROPLASTIC"/>
    <property type="match status" value="1"/>
</dbReference>
<dbReference type="OrthoDB" id="43580at2759"/>
<gene>
    <name evidence="11" type="ORF">CHC_T00006797001</name>
</gene>
<keyword evidence="2" id="KW-0645">Protease</keyword>
<dbReference type="InterPro" id="IPR005151">
    <property type="entry name" value="Tail-specific_protease"/>
</dbReference>
<name>R7QML3_CHOCR</name>